<proteinExistence type="predicted"/>
<name>A0A484H6X7_9ZZZZ</name>
<dbReference type="InterPro" id="IPR052719">
    <property type="entry name" value="CvpA-like"/>
</dbReference>
<feature type="transmembrane region" description="Helical" evidence="5">
    <location>
        <begin position="29"/>
        <end position="49"/>
    </location>
</feature>
<dbReference type="InterPro" id="IPR003825">
    <property type="entry name" value="Colicin-V_CvpA"/>
</dbReference>
<evidence type="ECO:0000256" key="3">
    <source>
        <dbReference type="ARBA" id="ARBA00022989"/>
    </source>
</evidence>
<reference evidence="6" key="1">
    <citation type="submission" date="2018-10" db="EMBL/GenBank/DDBJ databases">
        <authorList>
            <person name="Gruber-Vodicka H."/>
            <person name="Jaeckle O."/>
        </authorList>
    </citation>
    <scope>NUCLEOTIDE SEQUENCE</scope>
</reference>
<organism evidence="6">
    <name type="scientific">invertebrate metagenome</name>
    <dbReference type="NCBI Taxonomy" id="1711999"/>
    <lineage>
        <taxon>unclassified sequences</taxon>
        <taxon>metagenomes</taxon>
        <taxon>organismal metagenomes</taxon>
    </lineage>
</organism>
<dbReference type="GO" id="GO:0009403">
    <property type="term" value="P:toxin biosynthetic process"/>
    <property type="evidence" value="ECO:0007669"/>
    <property type="project" value="InterPro"/>
</dbReference>
<dbReference type="Pfam" id="PF02674">
    <property type="entry name" value="Colicin_V"/>
    <property type="match status" value="1"/>
</dbReference>
<dbReference type="PANTHER" id="PTHR36926:SF1">
    <property type="entry name" value="COLICIN V PRODUCTION PROTEIN"/>
    <property type="match status" value="1"/>
</dbReference>
<protein>
    <submittedName>
        <fullName evidence="6">Colicin V production protein</fullName>
    </submittedName>
</protein>
<dbReference type="AlphaFoldDB" id="A0A484H6X7"/>
<evidence type="ECO:0000256" key="4">
    <source>
        <dbReference type="ARBA" id="ARBA00023136"/>
    </source>
</evidence>
<sequence length="165" mass="17728">MVSTLDVIVGLVIVSSGSAGFLRGFSQEVLGVAAWIVASFAALYGLAWVRPFASDILPWTWMADAVTAMVIFLVVLVLLTALSRIVSGMIRKTLFSTLDHSLGFFFGLVRGATVVFLTYMLVEFLMPSANQPAWMREAGSVSLMQCGTAFFRSVVPDALAGKASH</sequence>
<dbReference type="PANTHER" id="PTHR36926">
    <property type="entry name" value="COLICIN V PRODUCTION PROTEIN"/>
    <property type="match status" value="1"/>
</dbReference>
<evidence type="ECO:0000256" key="5">
    <source>
        <dbReference type="SAM" id="Phobius"/>
    </source>
</evidence>
<evidence type="ECO:0000256" key="1">
    <source>
        <dbReference type="ARBA" id="ARBA00004141"/>
    </source>
</evidence>
<feature type="transmembrane region" description="Helical" evidence="5">
    <location>
        <begin position="102"/>
        <end position="126"/>
    </location>
</feature>
<feature type="transmembrane region" description="Helical" evidence="5">
    <location>
        <begin position="61"/>
        <end position="82"/>
    </location>
</feature>
<keyword evidence="2 5" id="KW-0812">Transmembrane</keyword>
<comment type="subcellular location">
    <subcellularLocation>
        <location evidence="1">Membrane</location>
        <topology evidence="1">Multi-pass membrane protein</topology>
    </subcellularLocation>
</comment>
<keyword evidence="4 5" id="KW-0472">Membrane</keyword>
<dbReference type="GO" id="GO:0016020">
    <property type="term" value="C:membrane"/>
    <property type="evidence" value="ECO:0007669"/>
    <property type="project" value="UniProtKB-SubCell"/>
</dbReference>
<evidence type="ECO:0000256" key="2">
    <source>
        <dbReference type="ARBA" id="ARBA00022692"/>
    </source>
</evidence>
<gene>
    <name evidence="6" type="ORF">RIEGSTA812A_PEG_608</name>
</gene>
<accession>A0A484H6X7</accession>
<dbReference type="EMBL" id="LR026963">
    <property type="protein sequence ID" value="VBB69135.1"/>
    <property type="molecule type" value="Genomic_DNA"/>
</dbReference>
<keyword evidence="3 5" id="KW-1133">Transmembrane helix</keyword>
<evidence type="ECO:0000313" key="6">
    <source>
        <dbReference type="EMBL" id="VBB69135.1"/>
    </source>
</evidence>